<dbReference type="RefSeq" id="WP_349214305.1">
    <property type="nucleotide sequence ID" value="NZ_JBBMFA010000035.1"/>
</dbReference>
<dbReference type="Proteomes" id="UP001477672">
    <property type="component" value="Unassembled WGS sequence"/>
</dbReference>
<evidence type="ECO:0000259" key="2">
    <source>
        <dbReference type="SMART" id="SM00849"/>
    </source>
</evidence>
<dbReference type="InterPro" id="IPR001279">
    <property type="entry name" value="Metallo-B-lactamas"/>
</dbReference>
<dbReference type="SMART" id="SM00849">
    <property type="entry name" value="Lactamase_B"/>
    <property type="match status" value="1"/>
</dbReference>
<gene>
    <name evidence="4" type="ORF">WMO24_01260</name>
</gene>
<dbReference type="Pfam" id="PF10996">
    <property type="entry name" value="Beta-Casp"/>
    <property type="match status" value="1"/>
</dbReference>
<dbReference type="Pfam" id="PF07521">
    <property type="entry name" value="RMMBL"/>
    <property type="match status" value="1"/>
</dbReference>
<evidence type="ECO:0000313" key="5">
    <source>
        <dbReference type="Proteomes" id="UP001477672"/>
    </source>
</evidence>
<dbReference type="SUPFAM" id="SSF56281">
    <property type="entry name" value="Metallo-hydrolase/oxidoreductase"/>
    <property type="match status" value="1"/>
</dbReference>
<sequence length="537" mass="59585">MKITFIGATHEVTGSCTLVEVGQTVFLVDCGMEQGVNRFENVPLPVEASRVDFILLTHAHIDHSGHLPLLYKKGFRGTVYATESTDSLCEIMLRDSAHIQESEAEWKNRKSRRAGRQEVEPLYTLEDAEGVLKQFRPCPYEKQIQVSENVSIRFTDIGHLLGSSAIEVWLTEGDVQKKIVFSGDVGNINQPIINDPQPVREADYVVLESTYGNRLHGERPDYIGSLAEILQTTFDRGGTVVIPSFAVGRTQEMLYFIREIKKKGLVHGHDGFPVYVDSPLANEATGIFMQCPAENLDAETRALLEKGVNPLWFDGLKMSLSKEDSQAINLDLAPKVILSASGMCDAGRVRHHLKHNLWHAENTILFVGYQAEGTLGRALVEGAEHVRIFDEEIAVNAEIRVLAGVSGHADKNGLIRWLGNFEPKPAQVFINHGDDESCVAFVRCLCEELGYVAMAPYSGTSYDLARGTFVVRTEGVARQKAPAGRDPRALAAFNELMTAVKKLELLVQGAGGRPNKELKQMARQAEKLYEEWNEARL</sequence>
<dbReference type="InterPro" id="IPR050698">
    <property type="entry name" value="MBL"/>
</dbReference>
<dbReference type="GO" id="GO:0016787">
    <property type="term" value="F:hydrolase activity"/>
    <property type="evidence" value="ECO:0007669"/>
    <property type="project" value="UniProtKB-KW"/>
</dbReference>
<dbReference type="InterPro" id="IPR022712">
    <property type="entry name" value="Beta_Casp"/>
</dbReference>
<proteinExistence type="predicted"/>
<dbReference type="PANTHER" id="PTHR11203">
    <property type="entry name" value="CLEAVAGE AND POLYADENYLATION SPECIFICITY FACTOR FAMILY MEMBER"/>
    <property type="match status" value="1"/>
</dbReference>
<dbReference type="Gene3D" id="3.60.15.10">
    <property type="entry name" value="Ribonuclease Z/Hydroxyacylglutathione hydrolase-like"/>
    <property type="match status" value="1"/>
</dbReference>
<name>A0ABV1GB62_9FIRM</name>
<dbReference type="PANTHER" id="PTHR11203:SF37">
    <property type="entry name" value="INTEGRATOR COMPLEX SUBUNIT 11"/>
    <property type="match status" value="1"/>
</dbReference>
<evidence type="ECO:0000256" key="1">
    <source>
        <dbReference type="ARBA" id="ARBA00022801"/>
    </source>
</evidence>
<organism evidence="4 5">
    <name type="scientific">Ruthenibacterium intestinale</name>
    <dbReference type="NCBI Taxonomy" id="3133163"/>
    <lineage>
        <taxon>Bacteria</taxon>
        <taxon>Bacillati</taxon>
        <taxon>Bacillota</taxon>
        <taxon>Clostridia</taxon>
        <taxon>Eubacteriales</taxon>
        <taxon>Oscillospiraceae</taxon>
        <taxon>Ruthenibacterium</taxon>
    </lineage>
</organism>
<dbReference type="SMART" id="SM01027">
    <property type="entry name" value="Beta-Casp"/>
    <property type="match status" value="1"/>
</dbReference>
<accession>A0ABV1GB62</accession>
<keyword evidence="1 4" id="KW-0378">Hydrolase</keyword>
<protein>
    <submittedName>
        <fullName evidence="4">MBL fold metallo-hydrolase</fullName>
        <ecNumber evidence="4">3.-.-.-</ecNumber>
    </submittedName>
</protein>
<feature type="domain" description="Metallo-beta-lactamase" evidence="2">
    <location>
        <begin position="13"/>
        <end position="245"/>
    </location>
</feature>
<reference evidence="4 5" key="1">
    <citation type="submission" date="2024-03" db="EMBL/GenBank/DDBJ databases">
        <title>Human intestinal bacterial collection.</title>
        <authorList>
            <person name="Pauvert C."/>
            <person name="Hitch T.C.A."/>
            <person name="Clavel T."/>
        </authorList>
    </citation>
    <scope>NUCLEOTIDE SEQUENCE [LARGE SCALE GENOMIC DNA]</scope>
    <source>
        <strain evidence="4 5">CLA-JM-H11</strain>
    </source>
</reference>
<dbReference type="Gene3D" id="3.40.50.10890">
    <property type="match status" value="1"/>
</dbReference>
<evidence type="ECO:0000313" key="4">
    <source>
        <dbReference type="EMBL" id="MEQ2519072.1"/>
    </source>
</evidence>
<dbReference type="InterPro" id="IPR011108">
    <property type="entry name" value="RMMBL"/>
</dbReference>
<feature type="domain" description="Beta-Casp" evidence="3">
    <location>
        <begin position="250"/>
        <end position="379"/>
    </location>
</feature>
<evidence type="ECO:0000259" key="3">
    <source>
        <dbReference type="SMART" id="SM01027"/>
    </source>
</evidence>
<keyword evidence="5" id="KW-1185">Reference proteome</keyword>
<dbReference type="CDD" id="cd16295">
    <property type="entry name" value="TTHA0252-CPSF-like_MBL-fold"/>
    <property type="match status" value="1"/>
</dbReference>
<comment type="caution">
    <text evidence="4">The sequence shown here is derived from an EMBL/GenBank/DDBJ whole genome shotgun (WGS) entry which is preliminary data.</text>
</comment>
<dbReference type="EMBL" id="JBBMFA010000035">
    <property type="protein sequence ID" value="MEQ2519072.1"/>
    <property type="molecule type" value="Genomic_DNA"/>
</dbReference>
<dbReference type="Pfam" id="PF00753">
    <property type="entry name" value="Lactamase_B"/>
    <property type="match status" value="1"/>
</dbReference>
<dbReference type="EC" id="3.-.-.-" evidence="4"/>
<dbReference type="InterPro" id="IPR036866">
    <property type="entry name" value="RibonucZ/Hydroxyglut_hydro"/>
</dbReference>